<dbReference type="PANTHER" id="PTHR13402:SF6">
    <property type="entry name" value="SECRETORY 16, ISOFORM I"/>
    <property type="match status" value="1"/>
</dbReference>
<sequence>MTSPLEETKGGGGAIPFDEPIENDPFSQLQQQPQQTQQTQQQSEQQKQEEKRAKEIADASVLFGENDGGATDFFLQQQSNTSASPSPFEQTSQSFFDHLGRASSVKSQEYVSQQPTSLVQAYDPSTAYTQYSYEPQQQSTTDYYSQYDQAAQEQQFDPQQYSQAGQEQQFDPNVHYYYDEQNQIHYYDPNTNLEYDMSQYDYNYQYDPQYSEYYQANYDPNAYATTAGVTAENNAQAAYNSNAYNVTEENNAQAAYDPNAYTTTAGATGESNAQAAYDPNAYAMTDKDSAQVSHYDPTATLEATHHATFDSFDSTAYAPDNQQQQHVPVQESYDPNAYTIGPDAVPVHDTQNNQQHDYAVKGSEANTEVAAYEQQSDVTFDFLQQHNTPSQNAVQHVPSSNQEESKPAVYDIGNDKATHTALTDDSITTFDQHQYEGKGYHQDMYSSTFASDFDNAVVPEQYDSHQQQEQQQQGTASTQVEGNIPTEVEYFNYQDQPYSSNDDIVKSHVDASNSIQQELGTDTSTTQVELNPSPDNTKDTDSQFAEVQLAPMNDTAAVIATTTETSQPDLFAYTPIEDKAQLTEYTPQSMDQSNMYEPVTKNKEGGDQQFEEVQLVANLYTPTEARTVPPHSLPSQPMPPQSYTDSQAPPITSFERAISPVSTSYTPYRPSMDYASPRSSLDHRSSLSEARVASPAIPLVPCPDPQCEGENKPKAKFCCECGRPLAGLSRSNTPFSRSTTPFATFPQNAVENSPQQPTAIPRNPLDDKKDEMAKSLRQFYEQVALLDTALSNEEKKNRVLSYMDSRINEFPKEDSKHLLEQLDKSILSLLGSTKEATDGATLLDKLEVFLLEGDREGACQFAMENDMWAHALMISQSVNTGDLYKRTASQFINRTLFSSSVQLTSQVTDDKKSLRILYSLFGGAGADTVNELVRKNVDEQPHFSKESLNDWKFALRLFIANRTQGSQEAIRGLGDVLRQNELMDESRICYTLSPEASVLSGIDANIVETVSTDLDVLYLMELYDFALSLKGNDRSILSLQPFKFVHAWWLKDLGFVKESEIYVESVVNRIQSDDHRQTVIERLKTLNRLCEMNATIASLLNKSTFDELIDSIEEKTMIENNTGDQAGYGLYGHGMTTNAHQVTSPFTYGQATSAYVPAESSHDTPEQGTYSYGYSYGDDYTPQVDTSYQPANTYTPSDTTYQPSDATVPPYQTNPATQPSYNNNNNNNDDDDDLGFGNSSIKKKSKGISESEENKEQGDQPREVPKDEPEKESAKGGGWGIFSLFSRKSHVEEKKPIKANLGDENQFYFDEKEKRWVWKSNNAQPAATPTNATPPPPKAMTPQPSTTSMSPPSSAPKPTSIPPRVNSAPVGPPSHTAAPPTSASPAISTPPPAGARRAGGGRKPMRSRYVDVFNQSSS</sequence>
<dbReference type="Pfam" id="PF12931">
    <property type="entry name" value="TPR_Sec16"/>
    <property type="match status" value="1"/>
</dbReference>
<gene>
    <name evidence="13" type="ORF">CU097_005627</name>
</gene>
<name>A0A367JZX5_RHIAZ</name>
<feature type="compositionally biased region" description="Basic and acidic residues" evidence="11">
    <location>
        <begin position="1247"/>
        <end position="1274"/>
    </location>
</feature>
<protein>
    <recommendedName>
        <fullName evidence="4">COPII coat assembly protein SEC16</fullName>
    </recommendedName>
    <alternativeName>
        <fullName evidence="3">COPII coat assembly protein sec16</fullName>
    </alternativeName>
    <alternativeName>
        <fullName evidence="9 10">protein transport protein SEC16</fullName>
    </alternativeName>
</protein>
<evidence type="ECO:0000313" key="14">
    <source>
        <dbReference type="Proteomes" id="UP000252139"/>
    </source>
</evidence>
<feature type="domain" description="Sec16 Sec23-binding" evidence="12">
    <location>
        <begin position="848"/>
        <end position="1115"/>
    </location>
</feature>
<accession>A0A367JZX5</accession>
<dbReference type="GO" id="GO:0007030">
    <property type="term" value="P:Golgi organization"/>
    <property type="evidence" value="ECO:0007669"/>
    <property type="project" value="TreeGrafter"/>
</dbReference>
<evidence type="ECO:0000256" key="11">
    <source>
        <dbReference type="SAM" id="MobiDB-lite"/>
    </source>
</evidence>
<evidence type="ECO:0000256" key="10">
    <source>
        <dbReference type="ARBA" id="ARBA00030878"/>
    </source>
</evidence>
<dbReference type="GO" id="GO:0012507">
    <property type="term" value="C:ER to Golgi transport vesicle membrane"/>
    <property type="evidence" value="ECO:0007669"/>
    <property type="project" value="TreeGrafter"/>
</dbReference>
<dbReference type="GO" id="GO:0070971">
    <property type="term" value="C:endoplasmic reticulum exit site"/>
    <property type="evidence" value="ECO:0007669"/>
    <property type="project" value="TreeGrafter"/>
</dbReference>
<evidence type="ECO:0000256" key="3">
    <source>
        <dbReference type="ARBA" id="ARBA00020746"/>
    </source>
</evidence>
<dbReference type="STRING" id="86630.A0A367JZX5"/>
<feature type="compositionally biased region" description="Low complexity" evidence="11">
    <location>
        <begin position="27"/>
        <end position="45"/>
    </location>
</feature>
<evidence type="ECO:0000256" key="6">
    <source>
        <dbReference type="ARBA" id="ARBA00022824"/>
    </source>
</evidence>
<evidence type="ECO:0000256" key="7">
    <source>
        <dbReference type="ARBA" id="ARBA00022892"/>
    </source>
</evidence>
<organism evidence="13 14">
    <name type="scientific">Rhizopus azygosporus</name>
    <name type="common">Rhizopus microsporus var. azygosporus</name>
    <dbReference type="NCBI Taxonomy" id="86630"/>
    <lineage>
        <taxon>Eukaryota</taxon>
        <taxon>Fungi</taxon>
        <taxon>Fungi incertae sedis</taxon>
        <taxon>Mucoromycota</taxon>
        <taxon>Mucoromycotina</taxon>
        <taxon>Mucoromycetes</taxon>
        <taxon>Mucorales</taxon>
        <taxon>Mucorineae</taxon>
        <taxon>Rhizopodaceae</taxon>
        <taxon>Rhizopus</taxon>
    </lineage>
</organism>
<dbReference type="Gene3D" id="1.25.40.1030">
    <property type="match status" value="1"/>
</dbReference>
<comment type="subcellular location">
    <subcellularLocation>
        <location evidence="1">Endoplasmic reticulum</location>
    </subcellularLocation>
</comment>
<comment type="caution">
    <text evidence="13">The sequence shown here is derived from an EMBL/GenBank/DDBJ whole genome shotgun (WGS) entry which is preliminary data.</text>
</comment>
<feature type="compositionally biased region" description="Polar residues" evidence="11">
    <location>
        <begin position="517"/>
        <end position="535"/>
    </location>
</feature>
<dbReference type="EMBL" id="PJQL01000490">
    <property type="protein sequence ID" value="RCH95211.1"/>
    <property type="molecule type" value="Genomic_DNA"/>
</dbReference>
<feature type="region of interest" description="Disordered" evidence="11">
    <location>
        <begin position="747"/>
        <end position="767"/>
    </location>
</feature>
<evidence type="ECO:0000259" key="12">
    <source>
        <dbReference type="Pfam" id="PF12931"/>
    </source>
</evidence>
<evidence type="ECO:0000313" key="13">
    <source>
        <dbReference type="EMBL" id="RCH95211.1"/>
    </source>
</evidence>
<feature type="compositionally biased region" description="Low complexity" evidence="11">
    <location>
        <begin position="1373"/>
        <end position="1387"/>
    </location>
</feature>
<reference evidence="13 14" key="1">
    <citation type="journal article" date="2018" name="G3 (Bethesda)">
        <title>Phylogenetic and Phylogenomic Definition of Rhizopus Species.</title>
        <authorList>
            <person name="Gryganskyi A.P."/>
            <person name="Golan J."/>
            <person name="Dolatabadi S."/>
            <person name="Mondo S."/>
            <person name="Robb S."/>
            <person name="Idnurm A."/>
            <person name="Muszewska A."/>
            <person name="Steczkiewicz K."/>
            <person name="Masonjones S."/>
            <person name="Liao H.L."/>
            <person name="Gajdeczka M.T."/>
            <person name="Anike F."/>
            <person name="Vuek A."/>
            <person name="Anishchenko I.M."/>
            <person name="Voigt K."/>
            <person name="de Hoog G.S."/>
            <person name="Smith M.E."/>
            <person name="Heitman J."/>
            <person name="Vilgalys R."/>
            <person name="Stajich J.E."/>
        </authorList>
    </citation>
    <scope>NUCLEOTIDE SEQUENCE [LARGE SCALE GENOMIC DNA]</scope>
    <source>
        <strain evidence="13 14">CBS 357.93</strain>
    </source>
</reference>
<feature type="compositionally biased region" description="Polar residues" evidence="11">
    <location>
        <begin position="1183"/>
        <end position="1221"/>
    </location>
</feature>
<feature type="compositionally biased region" description="Polar residues" evidence="11">
    <location>
        <begin position="74"/>
        <end position="94"/>
    </location>
</feature>
<feature type="region of interest" description="Disordered" evidence="11">
    <location>
        <begin position="1"/>
        <end position="94"/>
    </location>
</feature>
<evidence type="ECO:0000256" key="8">
    <source>
        <dbReference type="ARBA" id="ARBA00024687"/>
    </source>
</evidence>
<feature type="region of interest" description="Disordered" evidence="11">
    <location>
        <begin position="626"/>
        <end position="646"/>
    </location>
</feature>
<dbReference type="GO" id="GO:0016192">
    <property type="term" value="P:vesicle-mediated transport"/>
    <property type="evidence" value="ECO:0007669"/>
    <property type="project" value="UniProtKB-KW"/>
</dbReference>
<feature type="compositionally biased region" description="Polar residues" evidence="11">
    <location>
        <begin position="747"/>
        <end position="758"/>
    </location>
</feature>
<feature type="region of interest" description="Disordered" evidence="11">
    <location>
        <begin position="517"/>
        <end position="540"/>
    </location>
</feature>
<feature type="compositionally biased region" description="Basic and acidic residues" evidence="11">
    <location>
        <begin position="46"/>
        <end position="57"/>
    </location>
</feature>
<evidence type="ECO:0000256" key="5">
    <source>
        <dbReference type="ARBA" id="ARBA00022448"/>
    </source>
</evidence>
<dbReference type="InterPro" id="IPR024298">
    <property type="entry name" value="Sec16_Sec23-bd"/>
</dbReference>
<evidence type="ECO:0000256" key="2">
    <source>
        <dbReference type="ARBA" id="ARBA00005927"/>
    </source>
</evidence>
<keyword evidence="14" id="KW-1185">Reference proteome</keyword>
<proteinExistence type="inferred from homology"/>
<feature type="region of interest" description="Disordered" evidence="11">
    <location>
        <begin position="1156"/>
        <end position="1280"/>
    </location>
</feature>
<evidence type="ECO:0000256" key="4">
    <source>
        <dbReference type="ARBA" id="ARBA00021659"/>
    </source>
</evidence>
<keyword evidence="5" id="KW-0813">Transport</keyword>
<feature type="compositionally biased region" description="Low complexity" evidence="11">
    <location>
        <begin position="1168"/>
        <end position="1181"/>
    </location>
</feature>
<dbReference type="GO" id="GO:0070973">
    <property type="term" value="P:protein localization to endoplasmic reticulum exit site"/>
    <property type="evidence" value="ECO:0007669"/>
    <property type="project" value="TreeGrafter"/>
</dbReference>
<keyword evidence="7" id="KW-0931">ER-Golgi transport</keyword>
<feature type="compositionally biased region" description="Low complexity" evidence="11">
    <location>
        <begin position="1340"/>
        <end position="1352"/>
    </location>
</feature>
<comment type="similarity">
    <text evidence="2">Belongs to the SEC16 family.</text>
</comment>
<evidence type="ECO:0000256" key="9">
    <source>
        <dbReference type="ARBA" id="ARBA00030650"/>
    </source>
</evidence>
<dbReference type="OrthoDB" id="2288214at2759"/>
<comment type="function">
    <text evidence="8">Involved in the initiation of assembly of the COPII coat required for the formation of transport vesicles from the endoplasmic reticulum (ER) and the selection of cargo molecules. Also involved in autophagy.</text>
</comment>
<feature type="region of interest" description="Disordered" evidence="11">
    <location>
        <begin position="1319"/>
        <end position="1418"/>
    </location>
</feature>
<dbReference type="PANTHER" id="PTHR13402">
    <property type="entry name" value="RGPR-RELATED"/>
    <property type="match status" value="1"/>
</dbReference>
<keyword evidence="6" id="KW-0256">Endoplasmic reticulum</keyword>
<dbReference type="Proteomes" id="UP000252139">
    <property type="component" value="Unassembled WGS sequence"/>
</dbReference>
<evidence type="ECO:0000256" key="1">
    <source>
        <dbReference type="ARBA" id="ARBA00004240"/>
    </source>
</evidence>